<keyword evidence="3" id="KW-1185">Reference proteome</keyword>
<dbReference type="PANTHER" id="PTHR38690">
    <property type="entry name" value="PROTEASE-RELATED"/>
    <property type="match status" value="1"/>
</dbReference>
<dbReference type="Proteomes" id="UP000066624">
    <property type="component" value="Chromosome"/>
</dbReference>
<feature type="domain" description="YhdP central" evidence="1">
    <location>
        <begin position="2"/>
        <end position="1215"/>
    </location>
</feature>
<protein>
    <recommendedName>
        <fullName evidence="1">YhdP central domain-containing protein</fullName>
    </recommendedName>
</protein>
<dbReference type="KEGG" id="wma:WM2015_590"/>
<proteinExistence type="predicted"/>
<organism evidence="2 3">
    <name type="scientific">Wenzhouxiangella marina</name>
    <dbReference type="NCBI Taxonomy" id="1579979"/>
    <lineage>
        <taxon>Bacteria</taxon>
        <taxon>Pseudomonadati</taxon>
        <taxon>Pseudomonadota</taxon>
        <taxon>Gammaproteobacteria</taxon>
        <taxon>Chromatiales</taxon>
        <taxon>Wenzhouxiangellaceae</taxon>
        <taxon>Wenzhouxiangella</taxon>
    </lineage>
</organism>
<dbReference type="PANTHER" id="PTHR38690:SF1">
    <property type="entry name" value="PROTEASE"/>
    <property type="match status" value="1"/>
</dbReference>
<gene>
    <name evidence="2" type="ORF">WM2015_590</name>
</gene>
<dbReference type="NCBIfam" id="TIGR02099">
    <property type="entry name" value="YhdP family protein"/>
    <property type="match status" value="1"/>
</dbReference>
<reference evidence="2 3" key="1">
    <citation type="submission" date="2015-07" db="EMBL/GenBank/DDBJ databases">
        <authorList>
            <person name="Noorani M."/>
        </authorList>
    </citation>
    <scope>NUCLEOTIDE SEQUENCE [LARGE SCALE GENOMIC DNA]</scope>
    <source>
        <strain evidence="2 3">KCTC 42284</strain>
    </source>
</reference>
<dbReference type="STRING" id="1579979.WM2015_590"/>
<dbReference type="InterPro" id="IPR025263">
    <property type="entry name" value="YhdP_central"/>
</dbReference>
<evidence type="ECO:0000259" key="1">
    <source>
        <dbReference type="Pfam" id="PF13116"/>
    </source>
</evidence>
<dbReference type="AlphaFoldDB" id="A0A0K0XTM3"/>
<dbReference type="Pfam" id="PF13116">
    <property type="entry name" value="YhdP"/>
    <property type="match status" value="1"/>
</dbReference>
<sequence>MLTILAVIIIATAVLVGIGRALIPYADELRPWLVQVMSERLGEPVSIGRVEAQWPRLTPKLTLHQVIVGDGADPLLHVDQARLELHLPNLLDSERNLLELIILGLDLVLEEDVEGRWGLRLEGGARLGGEERGDDRMPFGDLAVRDARLSIRARNGLEVSARLTEGDVRRRGPDTLVRGRLVPGQAEGNALEVSLLMSRANGRWQRGRAWLNGQDLLVRQWLAAPWLPESTRLSMEAWADWTDEQGGRLDADLSLDGFEAGAPPLVVELVAGRENRVSTVELVRLDLGVESPTPVARGLAMARHDEDWALAVDWLDLAPVHRLLSPWLSERRAWPERVSGRVEGLQAGWRFDRGLQALEGRLEDLDWRIEPRFPSVSGLSLELGLDGDRPVLTPHGQPRVVWASMFREPIEIERVAGRALLSPLAVELQDVALETAFLAGATHGWLIFNQRKPFVDLYIQADRVGPLDPRRFLPLRYIPPKADAWLNRSMEWVEQASGEVVLHMQAGTRARQIRLGHFECEVEFQGVSIDYWPDWPRASRLAGQASFVGRSMAGRIERGRLGALALDSADLNLGDLTEPELALEIRSGERPGEDVAGLLGELPFEVWQRSLAPMQWSGPVEIDTRMRLPFRRMEDWWLEGEARLREARLRLPDAGLEFEGLSGTVGFDRRALGPATLELAPGPGESSPARLDLVASFAEPAWLQLSGHLNPIRVLAEAGTLADRISGRTDVEVEVSPHDYGGLGIEIESDLSGLSINLPEPLAKPRELAWPSSATLRVDDEEQSLRLRVADWLLGLAERRGASWRAGLRVGTVANQVPGWPALPEHGLSLQGQLDHLNPVAWQRLMRPAVDALDAEIAQDLDAEFDLQIGTLEFGGALIESVDLSLEREASSWHAWLEGPDLAGELIVPVPLDSGRVVVADLQRLSLDPVEPVPESADLASQPLSSQTSSVNPIGLPPLHVLIEDLRWGNLNLGRARLESHPSAEGVEVELIDVSGPDLRLNGNGRWVMRDGRAESQFIGRLTTDEVEGLLESAGYQAALNAERTQLEVDLRWPGAPLDFELGRLSGVLDLQIADGTIPEARPGAGRLLGLGSLTALPRRLTLDFRDVFGSGLKFDQIEGRFDLAAGFARTDALVVYSPAARITISGDTDMAARRYDQQVRVEPGIGGTLPVIGVLAGGPVGAAAGLVLQSILDRPLRGIAEARYTVTGPWHEPLIELVEARVTDEAGEETVIGPPPPD</sequence>
<name>A0A0K0XTM3_9GAMM</name>
<accession>A0A0K0XTM3</accession>
<evidence type="ECO:0000313" key="3">
    <source>
        <dbReference type="Proteomes" id="UP000066624"/>
    </source>
</evidence>
<dbReference type="EMBL" id="CP012154">
    <property type="protein sequence ID" value="AKS40972.1"/>
    <property type="molecule type" value="Genomic_DNA"/>
</dbReference>
<dbReference type="PATRIC" id="fig|1579979.3.peg.595"/>
<dbReference type="InterPro" id="IPR011836">
    <property type="entry name" value="YhdP"/>
</dbReference>
<evidence type="ECO:0000313" key="2">
    <source>
        <dbReference type="EMBL" id="AKS40972.1"/>
    </source>
</evidence>